<dbReference type="Proteomes" id="UP001205560">
    <property type="component" value="Unassembled WGS sequence"/>
</dbReference>
<sequence length="244" mass="25931">MGSAENKWVRLQDLQHFLAEGSLDDCLQHQAALAAQLLGAGSCSIMLLNSGAPGQLRMTVLARAGNLPDAALTGSVGQGEGIAGRVLASGEALLVEDIARSELAGLAQGREGIGCSLMCAPLRIDGKIVGVINVACAKDGPAFSQSDLQLLNIMALFVGKSIQVQQLQRLLDSRFSQLALLQEARDQVQDKVRLAYRNPEDAAKILARSFFKEMTKAGFEPGQIVSAASELIEQLNLKLKHPDS</sequence>
<dbReference type="SMART" id="SM00065">
    <property type="entry name" value="GAF"/>
    <property type="match status" value="1"/>
</dbReference>
<gene>
    <name evidence="2" type="ORF">NX782_17410</name>
</gene>
<comment type="caution">
    <text evidence="2">The sequence shown here is derived from an EMBL/GenBank/DDBJ whole genome shotgun (WGS) entry which is preliminary data.</text>
</comment>
<organism evidence="2 3">
    <name type="scientific">Massilia norwichensis</name>
    <dbReference type="NCBI Taxonomy" id="1442366"/>
    <lineage>
        <taxon>Bacteria</taxon>
        <taxon>Pseudomonadati</taxon>
        <taxon>Pseudomonadota</taxon>
        <taxon>Betaproteobacteria</taxon>
        <taxon>Burkholderiales</taxon>
        <taxon>Oxalobacteraceae</taxon>
        <taxon>Telluria group</taxon>
        <taxon>Massilia</taxon>
    </lineage>
</organism>
<dbReference type="Gene3D" id="3.30.450.40">
    <property type="match status" value="1"/>
</dbReference>
<evidence type="ECO:0000313" key="3">
    <source>
        <dbReference type="Proteomes" id="UP001205560"/>
    </source>
</evidence>
<accession>A0ABT2AAZ9</accession>
<dbReference type="SUPFAM" id="SSF55781">
    <property type="entry name" value="GAF domain-like"/>
    <property type="match status" value="1"/>
</dbReference>
<dbReference type="InterPro" id="IPR029016">
    <property type="entry name" value="GAF-like_dom_sf"/>
</dbReference>
<evidence type="ECO:0000313" key="2">
    <source>
        <dbReference type="EMBL" id="MCS0590970.1"/>
    </source>
</evidence>
<protein>
    <submittedName>
        <fullName evidence="2">GAF domain-containing protein</fullName>
    </submittedName>
</protein>
<reference evidence="2 3" key="1">
    <citation type="submission" date="2022-08" db="EMBL/GenBank/DDBJ databases">
        <title>Reclassification of Massilia species as members of the genera Telluria, Duganella, Pseudoduganella, Mokoshia gen. nov. and Zemynaea gen. nov. using orthogonal and non-orthogonal genome-based approaches.</title>
        <authorList>
            <person name="Bowman J.P."/>
        </authorList>
    </citation>
    <scope>NUCLEOTIDE SEQUENCE [LARGE SCALE GENOMIC DNA]</scope>
    <source>
        <strain evidence="2 3">LMG 28164</strain>
    </source>
</reference>
<dbReference type="EMBL" id="JANUGX010000022">
    <property type="protein sequence ID" value="MCS0590970.1"/>
    <property type="molecule type" value="Genomic_DNA"/>
</dbReference>
<dbReference type="Pfam" id="PF01590">
    <property type="entry name" value="GAF"/>
    <property type="match status" value="1"/>
</dbReference>
<feature type="domain" description="GAF" evidence="1">
    <location>
        <begin position="22"/>
        <end position="172"/>
    </location>
</feature>
<dbReference type="RefSeq" id="WP_258846745.1">
    <property type="nucleotide sequence ID" value="NZ_JANUGX010000022.1"/>
</dbReference>
<evidence type="ECO:0000259" key="1">
    <source>
        <dbReference type="SMART" id="SM00065"/>
    </source>
</evidence>
<name>A0ABT2AAZ9_9BURK</name>
<keyword evidence="3" id="KW-1185">Reference proteome</keyword>
<proteinExistence type="predicted"/>
<dbReference type="InterPro" id="IPR003018">
    <property type="entry name" value="GAF"/>
</dbReference>